<dbReference type="Proteomes" id="UP000593577">
    <property type="component" value="Unassembled WGS sequence"/>
</dbReference>
<feature type="compositionally biased region" description="Polar residues" evidence="1">
    <location>
        <begin position="68"/>
        <end position="79"/>
    </location>
</feature>
<comment type="caution">
    <text evidence="2">The sequence shown here is derived from an EMBL/GenBank/DDBJ whole genome shotgun (WGS) entry which is preliminary data.</text>
</comment>
<dbReference type="EMBL" id="JABFAA010297913">
    <property type="protein sequence ID" value="MBA0701564.1"/>
    <property type="molecule type" value="Genomic_DNA"/>
</dbReference>
<dbReference type="AlphaFoldDB" id="A0A7J8YR90"/>
<reference evidence="2 3" key="1">
    <citation type="journal article" date="2019" name="Genome Biol. Evol.">
        <title>Insights into the evolution of the New World diploid cottons (Gossypium, subgenus Houzingenia) based on genome sequencing.</title>
        <authorList>
            <person name="Grover C.E."/>
            <person name="Arick M.A. 2nd"/>
            <person name="Thrash A."/>
            <person name="Conover J.L."/>
            <person name="Sanders W.S."/>
            <person name="Peterson D.G."/>
            <person name="Frelichowski J.E."/>
            <person name="Scheffler J.A."/>
            <person name="Scheffler B.E."/>
            <person name="Wendel J.F."/>
        </authorList>
    </citation>
    <scope>NUCLEOTIDE SEQUENCE [LARGE SCALE GENOMIC DNA]</scope>
    <source>
        <strain evidence="2">185</strain>
        <tissue evidence="2">Leaf</tissue>
    </source>
</reference>
<proteinExistence type="predicted"/>
<feature type="region of interest" description="Disordered" evidence="1">
    <location>
        <begin position="43"/>
        <end position="110"/>
    </location>
</feature>
<evidence type="ECO:0000313" key="3">
    <source>
        <dbReference type="Proteomes" id="UP000593577"/>
    </source>
</evidence>
<keyword evidence="3" id="KW-1185">Reference proteome</keyword>
<feature type="compositionally biased region" description="Polar residues" evidence="1">
    <location>
        <begin position="101"/>
        <end position="110"/>
    </location>
</feature>
<accession>A0A7J8YR90</accession>
<evidence type="ECO:0000256" key="1">
    <source>
        <dbReference type="SAM" id="MobiDB-lite"/>
    </source>
</evidence>
<feature type="compositionally biased region" description="Basic and acidic residues" evidence="1">
    <location>
        <begin position="81"/>
        <end position="100"/>
    </location>
</feature>
<protein>
    <submittedName>
        <fullName evidence="2">Uncharacterized protein</fullName>
    </submittedName>
</protein>
<gene>
    <name evidence="2" type="ORF">Goari_005661</name>
</gene>
<organism evidence="2 3">
    <name type="scientific">Gossypium aridum</name>
    <name type="common">American cotton</name>
    <name type="synonym">Erioxylum aridum</name>
    <dbReference type="NCBI Taxonomy" id="34290"/>
    <lineage>
        <taxon>Eukaryota</taxon>
        <taxon>Viridiplantae</taxon>
        <taxon>Streptophyta</taxon>
        <taxon>Embryophyta</taxon>
        <taxon>Tracheophyta</taxon>
        <taxon>Spermatophyta</taxon>
        <taxon>Magnoliopsida</taxon>
        <taxon>eudicotyledons</taxon>
        <taxon>Gunneridae</taxon>
        <taxon>Pentapetalae</taxon>
        <taxon>rosids</taxon>
        <taxon>malvids</taxon>
        <taxon>Malvales</taxon>
        <taxon>Malvaceae</taxon>
        <taxon>Malvoideae</taxon>
        <taxon>Gossypium</taxon>
    </lineage>
</organism>
<evidence type="ECO:0000313" key="2">
    <source>
        <dbReference type="EMBL" id="MBA0701564.1"/>
    </source>
</evidence>
<sequence length="110" mass="12193">MCSSIRLPHHISTHGKLNKTSVQTLLTLPLSPNILEFEILSSSMAEKEASSEPIEANPPIEVMDLKNLDSSTQNPNARGNANDDSKSKCGREEDNKETKTFPKSRNWRSA</sequence>
<name>A0A7J8YR90_GOSAI</name>